<dbReference type="EMBL" id="RBUM01000542">
    <property type="protein sequence ID" value="RMV07738.1"/>
    <property type="molecule type" value="Genomic_DNA"/>
</dbReference>
<comment type="caution">
    <text evidence="1">The sequence shown here is derived from an EMBL/GenBank/DDBJ whole genome shotgun (WGS) entry which is preliminary data.</text>
</comment>
<sequence>MQAVKSEAFSSPLNGGLMEKIFQLLCVLDDRTLPLQLTPCVTSFHAVGQPAGQGGAA</sequence>
<proteinExistence type="predicted"/>
<gene>
    <name evidence="1" type="ORF">ALP17_05192</name>
</gene>
<accession>A0A3M5ZMD5</accession>
<protein>
    <submittedName>
        <fullName evidence="1">Uncharacterized protein</fullName>
    </submittedName>
</protein>
<evidence type="ECO:0000313" key="1">
    <source>
        <dbReference type="EMBL" id="RMV07738.1"/>
    </source>
</evidence>
<dbReference type="Proteomes" id="UP000270795">
    <property type="component" value="Unassembled WGS sequence"/>
</dbReference>
<reference evidence="1 2" key="1">
    <citation type="submission" date="2018-08" db="EMBL/GenBank/DDBJ databases">
        <title>Recombination of ecologically and evolutionarily significant loci maintains genetic cohesion in the Pseudomonas syringae species complex.</title>
        <authorList>
            <person name="Dillon M."/>
            <person name="Thakur S."/>
            <person name="Almeida R.N.D."/>
            <person name="Weir B.S."/>
            <person name="Guttman D.S."/>
        </authorList>
    </citation>
    <scope>NUCLEOTIDE SEQUENCE [LARGE SCALE GENOMIC DNA]</scope>
    <source>
        <strain evidence="1 2">ICMP 11899</strain>
    </source>
</reference>
<dbReference type="AlphaFoldDB" id="A0A3M5ZMD5"/>
<evidence type="ECO:0000313" key="2">
    <source>
        <dbReference type="Proteomes" id="UP000270795"/>
    </source>
</evidence>
<name>A0A3M5ZMD5_PSESS</name>
<organism evidence="1 2">
    <name type="scientific">Pseudomonas savastanoi</name>
    <name type="common">Pseudomonas syringae pv. savastanoi</name>
    <dbReference type="NCBI Taxonomy" id="29438"/>
    <lineage>
        <taxon>Bacteria</taxon>
        <taxon>Pseudomonadati</taxon>
        <taxon>Pseudomonadota</taxon>
        <taxon>Gammaproteobacteria</taxon>
        <taxon>Pseudomonadales</taxon>
        <taxon>Pseudomonadaceae</taxon>
        <taxon>Pseudomonas</taxon>
    </lineage>
</organism>